<protein>
    <recommendedName>
        <fullName evidence="4">TauD/TfdA-like domain-containing protein</fullName>
    </recommendedName>
</protein>
<dbReference type="Pfam" id="PF02668">
    <property type="entry name" value="TauD"/>
    <property type="match status" value="1"/>
</dbReference>
<dbReference type="SUPFAM" id="SSF51197">
    <property type="entry name" value="Clavaminate synthase-like"/>
    <property type="match status" value="1"/>
</dbReference>
<dbReference type="Gene3D" id="3.60.130.10">
    <property type="entry name" value="Clavaminate synthase-like"/>
    <property type="match status" value="1"/>
</dbReference>
<dbReference type="RefSeq" id="WP_147150064.1">
    <property type="nucleotide sequence ID" value="NZ_BKAJ01000051.1"/>
</dbReference>
<dbReference type="PANTHER" id="PTHR10696">
    <property type="entry name" value="GAMMA-BUTYROBETAINE HYDROXYLASE-RELATED"/>
    <property type="match status" value="1"/>
</dbReference>
<keyword evidence="3" id="KW-0045">Antibiotic biosynthesis</keyword>
<comment type="cofactor">
    <cofactor evidence="1">
        <name>Fe(2+)</name>
        <dbReference type="ChEBI" id="CHEBI:29033"/>
    </cofactor>
</comment>
<name>A0A512NAH4_9HYPH</name>
<accession>A0A512NAH4</accession>
<dbReference type="OrthoDB" id="5491415at2"/>
<proteinExistence type="predicted"/>
<organism evidence="5 6">
    <name type="scientific">Reyranella soli</name>
    <dbReference type="NCBI Taxonomy" id="1230389"/>
    <lineage>
        <taxon>Bacteria</taxon>
        <taxon>Pseudomonadati</taxon>
        <taxon>Pseudomonadota</taxon>
        <taxon>Alphaproteobacteria</taxon>
        <taxon>Hyphomicrobiales</taxon>
        <taxon>Reyranellaceae</taxon>
        <taxon>Reyranella</taxon>
    </lineage>
</organism>
<comment type="caution">
    <text evidence="5">The sequence shown here is derived from an EMBL/GenBank/DDBJ whole genome shotgun (WGS) entry which is preliminary data.</text>
</comment>
<dbReference type="EMBL" id="BKAJ01000051">
    <property type="protein sequence ID" value="GEP55980.1"/>
    <property type="molecule type" value="Genomic_DNA"/>
</dbReference>
<evidence type="ECO:0000256" key="3">
    <source>
        <dbReference type="ARBA" id="ARBA00023194"/>
    </source>
</evidence>
<evidence type="ECO:0000313" key="5">
    <source>
        <dbReference type="EMBL" id="GEP55980.1"/>
    </source>
</evidence>
<evidence type="ECO:0000313" key="6">
    <source>
        <dbReference type="Proteomes" id="UP000321058"/>
    </source>
</evidence>
<evidence type="ECO:0000256" key="1">
    <source>
        <dbReference type="ARBA" id="ARBA00001954"/>
    </source>
</evidence>
<evidence type="ECO:0000259" key="4">
    <source>
        <dbReference type="Pfam" id="PF02668"/>
    </source>
</evidence>
<keyword evidence="2" id="KW-0560">Oxidoreductase</keyword>
<dbReference type="PANTHER" id="PTHR10696:SF56">
    <property type="entry name" value="TAUD_TFDA-LIKE DOMAIN-CONTAINING PROTEIN"/>
    <property type="match status" value="1"/>
</dbReference>
<reference evidence="5 6" key="1">
    <citation type="submission" date="2019-07" db="EMBL/GenBank/DDBJ databases">
        <title>Whole genome shotgun sequence of Reyranella soli NBRC 108950.</title>
        <authorList>
            <person name="Hosoyama A."/>
            <person name="Uohara A."/>
            <person name="Ohji S."/>
            <person name="Ichikawa N."/>
        </authorList>
    </citation>
    <scope>NUCLEOTIDE SEQUENCE [LARGE SCALE GENOMIC DNA]</scope>
    <source>
        <strain evidence="5 6">NBRC 108950</strain>
    </source>
</reference>
<gene>
    <name evidence="5" type="ORF">RSO01_31460</name>
</gene>
<dbReference type="GO" id="GO:0017000">
    <property type="term" value="P:antibiotic biosynthetic process"/>
    <property type="evidence" value="ECO:0007669"/>
    <property type="project" value="UniProtKB-KW"/>
</dbReference>
<dbReference type="GO" id="GO:0016706">
    <property type="term" value="F:2-oxoglutarate-dependent dioxygenase activity"/>
    <property type="evidence" value="ECO:0007669"/>
    <property type="project" value="UniProtKB-ARBA"/>
</dbReference>
<dbReference type="Proteomes" id="UP000321058">
    <property type="component" value="Unassembled WGS sequence"/>
</dbReference>
<dbReference type="InterPro" id="IPR003819">
    <property type="entry name" value="TauD/TfdA-like"/>
</dbReference>
<keyword evidence="6" id="KW-1185">Reference proteome</keyword>
<evidence type="ECO:0000256" key="2">
    <source>
        <dbReference type="ARBA" id="ARBA00023002"/>
    </source>
</evidence>
<dbReference type="AlphaFoldDB" id="A0A512NAH4"/>
<dbReference type="InterPro" id="IPR050411">
    <property type="entry name" value="AlphaKG_dependent_hydroxylases"/>
</dbReference>
<dbReference type="InterPro" id="IPR042098">
    <property type="entry name" value="TauD-like_sf"/>
</dbReference>
<feature type="domain" description="TauD/TfdA-like" evidence="4">
    <location>
        <begin position="56"/>
        <end position="330"/>
    </location>
</feature>
<sequence length="364" mass="39889">MTNRTPLTGPSVWTGDEIKNSKRWIRDFPASGTATLDAALAAVNKAGLEWSQITRKDFPLSGLHGLLADIADELENGVGIMKLRGFPVDRYDENDLRKIYFGLGTHLGTPVFQNRSGELMRAIRDEGAHVGRTYGETKDQKGTTFLSSYARTLTNGGLRFHTDRTDVVGLLCVRQAMKGGVSTLASTPAIHNAILAKRPDLLDALFTDYWRSRFGEEGTGKDGAGSDGVGTTKATAYPLPIFGVRDGKFTSHYSLTFIEAAQLAPDVPKLTPAQKEAIDVLMATAQELCFEMTLEPGDLQLINSHVTYHGRTPFEDEASSGHDRLLLRLWLTMANNRPLPQGHEILWRNIEAGQPRGGIQQVAI</sequence>